<name>A0A381R5J7_9ZZZZ</name>
<dbReference type="EMBL" id="UINC01001608">
    <property type="protein sequence ID" value="SUZ84823.1"/>
    <property type="molecule type" value="Genomic_DNA"/>
</dbReference>
<reference evidence="1" key="1">
    <citation type="submission" date="2018-05" db="EMBL/GenBank/DDBJ databases">
        <authorList>
            <person name="Lanie J.A."/>
            <person name="Ng W.-L."/>
            <person name="Kazmierczak K.M."/>
            <person name="Andrzejewski T.M."/>
            <person name="Davidsen T.M."/>
            <person name="Wayne K.J."/>
            <person name="Tettelin H."/>
            <person name="Glass J.I."/>
            <person name="Rusch D."/>
            <person name="Podicherti R."/>
            <person name="Tsui H.-C.T."/>
            <person name="Winkler M.E."/>
        </authorList>
    </citation>
    <scope>NUCLEOTIDE SEQUENCE</scope>
</reference>
<dbReference type="AlphaFoldDB" id="A0A381R5J7"/>
<proteinExistence type="predicted"/>
<gene>
    <name evidence="1" type="ORF">METZ01_LOCUS37677</name>
</gene>
<sequence length="330" mass="38491">MKQTWLMIILLFSLAFSQTEIHNIKDIVEVDGIFYKNFSNEKVNGFVYQKDNDLSIPLGMIKDGRKQGEWLEWSERNSFRENLELEELEADNAADTVRQIPLKGIMSREINEYIAGETAGQSIMVLLSSQVVHYDTSGARVEVSYSYYNPRGFLESRTYRKYEYETNEQGQTVKILIYNDQHYLVEKKILRYNEKGNVIEQIVQEPGGNIVGKELNDYDLSGKLVEHSRFGQDGVKLKSVKYFYGPNGKKEVETNVEFVRDTGEFREIKNNFTYGGDGKLVEMNDKLFRTYYFYDDRNNLAEAVKFLIEPGRDSSQDFLVAKTVYRFLYY</sequence>
<evidence type="ECO:0000313" key="1">
    <source>
        <dbReference type="EMBL" id="SUZ84823.1"/>
    </source>
</evidence>
<accession>A0A381R5J7</accession>
<protein>
    <submittedName>
        <fullName evidence="1">Uncharacterized protein</fullName>
    </submittedName>
</protein>
<organism evidence="1">
    <name type="scientific">marine metagenome</name>
    <dbReference type="NCBI Taxonomy" id="408172"/>
    <lineage>
        <taxon>unclassified sequences</taxon>
        <taxon>metagenomes</taxon>
        <taxon>ecological metagenomes</taxon>
    </lineage>
</organism>